<dbReference type="GO" id="GO:0016020">
    <property type="term" value="C:membrane"/>
    <property type="evidence" value="ECO:0007669"/>
    <property type="project" value="TreeGrafter"/>
</dbReference>
<keyword evidence="1 6" id="KW-0645">Protease</keyword>
<evidence type="ECO:0000256" key="4">
    <source>
        <dbReference type="ARBA" id="ARBA00022833"/>
    </source>
</evidence>
<comment type="cofactor">
    <cofactor evidence="6">
        <name>Zn(2+)</name>
        <dbReference type="ChEBI" id="CHEBI:29105"/>
    </cofactor>
    <text evidence="6">Binds 1 zinc ion per subunit.</text>
</comment>
<evidence type="ECO:0000256" key="3">
    <source>
        <dbReference type="ARBA" id="ARBA00022801"/>
    </source>
</evidence>
<dbReference type="Proteomes" id="UP000593892">
    <property type="component" value="Chromosome"/>
</dbReference>
<feature type="domain" description="Peptidase M48" evidence="7">
    <location>
        <begin position="86"/>
        <end position="253"/>
    </location>
</feature>
<keyword evidence="3 6" id="KW-0378">Hydrolase</keyword>
<accession>A0A7S7NT53</accession>
<protein>
    <submittedName>
        <fullName evidence="8">M48 family metallopeptidase</fullName>
    </submittedName>
</protein>
<keyword evidence="5 6" id="KW-0482">Metalloprotease</keyword>
<dbReference type="KEGG" id="pfer:IRI77_04590"/>
<dbReference type="AlphaFoldDB" id="A0A7S7NT53"/>
<evidence type="ECO:0000256" key="1">
    <source>
        <dbReference type="ARBA" id="ARBA00022670"/>
    </source>
</evidence>
<evidence type="ECO:0000313" key="8">
    <source>
        <dbReference type="EMBL" id="QOY89239.1"/>
    </source>
</evidence>
<dbReference type="Gene3D" id="3.30.2010.10">
    <property type="entry name" value="Metalloproteases ('zincins'), catalytic domain"/>
    <property type="match status" value="1"/>
</dbReference>
<evidence type="ECO:0000259" key="7">
    <source>
        <dbReference type="Pfam" id="PF01435"/>
    </source>
</evidence>
<dbReference type="GO" id="GO:0004222">
    <property type="term" value="F:metalloendopeptidase activity"/>
    <property type="evidence" value="ECO:0007669"/>
    <property type="project" value="InterPro"/>
</dbReference>
<evidence type="ECO:0000256" key="2">
    <source>
        <dbReference type="ARBA" id="ARBA00022723"/>
    </source>
</evidence>
<keyword evidence="2" id="KW-0479">Metal-binding</keyword>
<dbReference type="CDD" id="cd07324">
    <property type="entry name" value="M48C_Oma1-like"/>
    <property type="match status" value="1"/>
</dbReference>
<dbReference type="InterPro" id="IPR001915">
    <property type="entry name" value="Peptidase_M48"/>
</dbReference>
<dbReference type="RefSeq" id="WP_194450901.1">
    <property type="nucleotide sequence ID" value="NZ_CP063849.1"/>
</dbReference>
<organism evidence="8 9">
    <name type="scientific">Paludibaculum fermentans</name>
    <dbReference type="NCBI Taxonomy" id="1473598"/>
    <lineage>
        <taxon>Bacteria</taxon>
        <taxon>Pseudomonadati</taxon>
        <taxon>Acidobacteriota</taxon>
        <taxon>Terriglobia</taxon>
        <taxon>Bryobacterales</taxon>
        <taxon>Bryobacteraceae</taxon>
        <taxon>Paludibaculum</taxon>
    </lineage>
</organism>
<dbReference type="GO" id="GO:0046872">
    <property type="term" value="F:metal ion binding"/>
    <property type="evidence" value="ECO:0007669"/>
    <property type="project" value="UniProtKB-KW"/>
</dbReference>
<dbReference type="PANTHER" id="PTHR22726:SF1">
    <property type="entry name" value="METALLOENDOPEPTIDASE OMA1, MITOCHONDRIAL"/>
    <property type="match status" value="1"/>
</dbReference>
<proteinExistence type="inferred from homology"/>
<dbReference type="InterPro" id="IPR051156">
    <property type="entry name" value="Mito/Outer_Membr_Metalloprot"/>
</dbReference>
<gene>
    <name evidence="8" type="ORF">IRI77_04590</name>
</gene>
<evidence type="ECO:0000256" key="5">
    <source>
        <dbReference type="ARBA" id="ARBA00023049"/>
    </source>
</evidence>
<reference evidence="8 9" key="1">
    <citation type="submission" date="2020-10" db="EMBL/GenBank/DDBJ databases">
        <title>Complete genome sequence of Paludibaculum fermentans P105T, a facultatively anaerobic acidobacterium capable of dissimilatory Fe(III) reduction.</title>
        <authorList>
            <person name="Dedysh S.N."/>
            <person name="Beletsky A.V."/>
            <person name="Kulichevskaya I.S."/>
            <person name="Mardanov A.V."/>
            <person name="Ravin N.V."/>
        </authorList>
    </citation>
    <scope>NUCLEOTIDE SEQUENCE [LARGE SCALE GENOMIC DNA]</scope>
    <source>
        <strain evidence="8 9">P105</strain>
    </source>
</reference>
<dbReference type="EMBL" id="CP063849">
    <property type="protein sequence ID" value="QOY89239.1"/>
    <property type="molecule type" value="Genomic_DNA"/>
</dbReference>
<evidence type="ECO:0000256" key="6">
    <source>
        <dbReference type="RuleBase" id="RU003983"/>
    </source>
</evidence>
<dbReference type="Pfam" id="PF01435">
    <property type="entry name" value="Peptidase_M48"/>
    <property type="match status" value="1"/>
</dbReference>
<keyword evidence="4 6" id="KW-0862">Zinc</keyword>
<dbReference type="GO" id="GO:0051603">
    <property type="term" value="P:proteolysis involved in protein catabolic process"/>
    <property type="evidence" value="ECO:0007669"/>
    <property type="project" value="TreeGrafter"/>
</dbReference>
<evidence type="ECO:0000313" key="9">
    <source>
        <dbReference type="Proteomes" id="UP000593892"/>
    </source>
</evidence>
<keyword evidence="9" id="KW-1185">Reference proteome</keyword>
<dbReference type="PANTHER" id="PTHR22726">
    <property type="entry name" value="METALLOENDOPEPTIDASE OMA1"/>
    <property type="match status" value="1"/>
</dbReference>
<comment type="similarity">
    <text evidence="6">Belongs to the peptidase M48 family.</text>
</comment>
<sequence>MSDRILLLITVGALALSGILVRAGKIDDKQDLESVARLWGDLFFDASRTTGSLVHVSTADEVMLGNRLAASTYGVWAEDPAGLQRIEGMTARLNRHVRRMMPYKAHVMAGSEINAFSLPGGHIFVTSGLLGFVKNDNELAGVIGHEMAHIDLEHCLDRHRYEAALSRQSIPNAGVLFDMVRQAAAMTYSQQQEFDADARGAYLAALAGYDAKQMPAVFRRLDQLTRTNPRQGIIRPYFESHPSSADRAARLEQVVAQPVGR</sequence>
<name>A0A7S7NT53_PALFE</name>